<gene>
    <name evidence="2" type="ORF">EMA8858_02470</name>
</gene>
<evidence type="ECO:0008006" key="4">
    <source>
        <dbReference type="Google" id="ProtNLM"/>
    </source>
</evidence>
<feature type="signal peptide" evidence="1">
    <location>
        <begin position="1"/>
        <end position="18"/>
    </location>
</feature>
<name>A0ABN8EX37_9BACT</name>
<feature type="chain" id="PRO_5047317367" description="Outer membrane protein beta-barrel domain-containing protein" evidence="1">
    <location>
        <begin position="19"/>
        <end position="219"/>
    </location>
</feature>
<comment type="caution">
    <text evidence="2">The sequence shown here is derived from an EMBL/GenBank/DDBJ whole genome shotgun (WGS) entry which is preliminary data.</text>
</comment>
<evidence type="ECO:0000256" key="1">
    <source>
        <dbReference type="SAM" id="SignalP"/>
    </source>
</evidence>
<evidence type="ECO:0000313" key="2">
    <source>
        <dbReference type="EMBL" id="CAH0996338.1"/>
    </source>
</evidence>
<keyword evidence="3" id="KW-1185">Reference proteome</keyword>
<reference evidence="2" key="1">
    <citation type="submission" date="2021-12" db="EMBL/GenBank/DDBJ databases">
        <authorList>
            <person name="Rodrigo-Torres L."/>
            <person name="Arahal R. D."/>
            <person name="Lucena T."/>
        </authorList>
    </citation>
    <scope>NUCLEOTIDE SEQUENCE</scope>
    <source>
        <strain evidence="2">CECT 8858</strain>
    </source>
</reference>
<dbReference type="RefSeq" id="WP_238806899.1">
    <property type="nucleotide sequence ID" value="NZ_CAKLPY010000002.1"/>
</dbReference>
<dbReference type="EMBL" id="CAKLPY010000002">
    <property type="protein sequence ID" value="CAH0996338.1"/>
    <property type="molecule type" value="Genomic_DNA"/>
</dbReference>
<evidence type="ECO:0000313" key="3">
    <source>
        <dbReference type="Proteomes" id="UP000837932"/>
    </source>
</evidence>
<proteinExistence type="predicted"/>
<sequence>MKKILTTILVLVNIISFAQVRPATQYGFKLGISDSYTAIINNRSNIIPKYKNNINAGVFYRWNLKKISVQPELYFQAKGGTLKSATNFTETGNTILRNNYQYLTGSLVLGYEVAKNVHLVVGPEYGYSLNAGTKRGPYTNYDLSIAGGVRIDMLDAAHLFSLNIRYIHGLTNTTNKTYTLADKSVIPLNFQNRTLQVSASINFSDYYRWYKKHAIKKKK</sequence>
<protein>
    <recommendedName>
        <fullName evidence="4">Outer membrane protein beta-barrel domain-containing protein</fullName>
    </recommendedName>
</protein>
<organism evidence="2 3">
    <name type="scientific">Emticicia aquatica</name>
    <dbReference type="NCBI Taxonomy" id="1681835"/>
    <lineage>
        <taxon>Bacteria</taxon>
        <taxon>Pseudomonadati</taxon>
        <taxon>Bacteroidota</taxon>
        <taxon>Cytophagia</taxon>
        <taxon>Cytophagales</taxon>
        <taxon>Leadbetterellaceae</taxon>
        <taxon>Emticicia</taxon>
    </lineage>
</organism>
<accession>A0ABN8EX37</accession>
<dbReference type="Proteomes" id="UP000837932">
    <property type="component" value="Unassembled WGS sequence"/>
</dbReference>
<keyword evidence="1" id="KW-0732">Signal</keyword>